<dbReference type="InterPro" id="IPR021109">
    <property type="entry name" value="Peptidase_aspartic_dom_sf"/>
</dbReference>
<keyword evidence="5" id="KW-1185">Reference proteome</keyword>
<dbReference type="Gene3D" id="2.40.70.10">
    <property type="entry name" value="Acid Proteases"/>
    <property type="match status" value="2"/>
</dbReference>
<sequence length="437" mass="47078">MSQMAPPSSFRIVLVSLFLHLPLIASAVAAAPQPNHGGASVTYPVYKDARGTQLYYTTLQIGTPPTTANFTLTLASQLLWYICQIDGFKSTTYRLLPCQTRKCRIEAKGINCYSCDEPVARPGCTNDTCAAMTFNPFDGVKTAEPIYTDVLQVPSRSYSAVRNFPFQCAGYAMLYLSGLPKGNKGMLGLALSNVSLPAAVASGLKLPNTFALCLPSDIDAGKLLVGGGPYDTPGTTLMQTPIVVNPYSTAPIHGSREESYEYFINVTSIKVGGVRVKLNSTLLSFYNYGHGGTKLSVVAPYTILHRGIYEPLVDAFTKAATGMKMQRAPPVGNLSVCFSSASIARDGDDQPVVPAIDLVLQSDDVYLRMEGSNLMVQVSETVSCLGVVDGGDEPRTAVVIGGRQMEDRLVEFDLSSMQLRFTSSSLRRQNSTCSRSF</sequence>
<feature type="chain" id="PRO_5029833922" description="Peptidase A1 domain-containing protein" evidence="2">
    <location>
        <begin position="31"/>
        <end position="437"/>
    </location>
</feature>
<organism evidence="4 5">
    <name type="scientific">Kalanchoe fedtschenkoi</name>
    <name type="common">Lavender scallops</name>
    <name type="synonym">South American air plant</name>
    <dbReference type="NCBI Taxonomy" id="63787"/>
    <lineage>
        <taxon>Eukaryota</taxon>
        <taxon>Viridiplantae</taxon>
        <taxon>Streptophyta</taxon>
        <taxon>Embryophyta</taxon>
        <taxon>Tracheophyta</taxon>
        <taxon>Spermatophyta</taxon>
        <taxon>Magnoliopsida</taxon>
        <taxon>eudicotyledons</taxon>
        <taxon>Gunneridae</taxon>
        <taxon>Pentapetalae</taxon>
        <taxon>Saxifragales</taxon>
        <taxon>Crassulaceae</taxon>
        <taxon>Kalanchoe</taxon>
    </lineage>
</organism>
<dbReference type="Proteomes" id="UP000594263">
    <property type="component" value="Unplaced"/>
</dbReference>
<dbReference type="InterPro" id="IPR033121">
    <property type="entry name" value="PEPTIDASE_A1"/>
</dbReference>
<feature type="signal peptide" evidence="2">
    <location>
        <begin position="1"/>
        <end position="30"/>
    </location>
</feature>
<dbReference type="SUPFAM" id="SSF50630">
    <property type="entry name" value="Acid proteases"/>
    <property type="match status" value="1"/>
</dbReference>
<evidence type="ECO:0000256" key="2">
    <source>
        <dbReference type="SAM" id="SignalP"/>
    </source>
</evidence>
<evidence type="ECO:0000313" key="5">
    <source>
        <dbReference type="Proteomes" id="UP000594263"/>
    </source>
</evidence>
<feature type="domain" description="Peptidase A1" evidence="3">
    <location>
        <begin position="55"/>
        <end position="422"/>
    </location>
</feature>
<dbReference type="GO" id="GO:0006508">
    <property type="term" value="P:proteolysis"/>
    <property type="evidence" value="ECO:0007669"/>
    <property type="project" value="InterPro"/>
</dbReference>
<comment type="similarity">
    <text evidence="1">Belongs to the peptidase A1 family.</text>
</comment>
<dbReference type="PANTHER" id="PTHR47965:SF22">
    <property type="entry name" value="EUKARYOTIC ASPARTYL PROTEASE FAMILY PROTEIN"/>
    <property type="match status" value="1"/>
</dbReference>
<evidence type="ECO:0000259" key="3">
    <source>
        <dbReference type="PROSITE" id="PS51767"/>
    </source>
</evidence>
<dbReference type="GO" id="GO:0004190">
    <property type="term" value="F:aspartic-type endopeptidase activity"/>
    <property type="evidence" value="ECO:0007669"/>
    <property type="project" value="InterPro"/>
</dbReference>
<evidence type="ECO:0000313" key="4">
    <source>
        <dbReference type="EnsemblPlants" id="Kaladp0110s0001.1.v1.1.CDS.1"/>
    </source>
</evidence>
<reference evidence="4" key="1">
    <citation type="submission" date="2021-01" db="UniProtKB">
        <authorList>
            <consortium name="EnsemblPlants"/>
        </authorList>
    </citation>
    <scope>IDENTIFICATION</scope>
</reference>
<dbReference type="InterPro" id="IPR001461">
    <property type="entry name" value="Aspartic_peptidase_A1"/>
</dbReference>
<dbReference type="InterPro" id="IPR032861">
    <property type="entry name" value="TAXi_N"/>
</dbReference>
<dbReference type="AlphaFoldDB" id="A0A7N0V5J1"/>
<dbReference type="OMA" id="LHTIACD"/>
<dbReference type="InterPro" id="IPR032799">
    <property type="entry name" value="TAXi_C"/>
</dbReference>
<dbReference type="Gramene" id="Kaladp0110s0001.1.v1.1">
    <property type="protein sequence ID" value="Kaladp0110s0001.1.v1.1.CDS.1"/>
    <property type="gene ID" value="Kaladp0110s0001.v1.1"/>
</dbReference>
<accession>A0A7N0V5J1</accession>
<dbReference type="Pfam" id="PF14543">
    <property type="entry name" value="TAXi_N"/>
    <property type="match status" value="1"/>
</dbReference>
<dbReference type="EnsemblPlants" id="Kaladp0110s0001.1.v1.1">
    <property type="protein sequence ID" value="Kaladp0110s0001.1.v1.1.CDS.1"/>
    <property type="gene ID" value="Kaladp0110s0001.v1.1"/>
</dbReference>
<keyword evidence="2" id="KW-0732">Signal</keyword>
<dbReference type="PANTHER" id="PTHR47965">
    <property type="entry name" value="ASPARTYL PROTEASE-RELATED"/>
    <property type="match status" value="1"/>
</dbReference>
<proteinExistence type="inferred from homology"/>
<name>A0A7N0V5J1_KALFE</name>
<dbReference type="Pfam" id="PF14541">
    <property type="entry name" value="TAXi_C"/>
    <property type="match status" value="1"/>
</dbReference>
<dbReference type="PROSITE" id="PS51767">
    <property type="entry name" value="PEPTIDASE_A1"/>
    <property type="match status" value="1"/>
</dbReference>
<protein>
    <recommendedName>
        <fullName evidence="3">Peptidase A1 domain-containing protein</fullName>
    </recommendedName>
</protein>
<evidence type="ECO:0000256" key="1">
    <source>
        <dbReference type="ARBA" id="ARBA00007447"/>
    </source>
</evidence>